<dbReference type="OrthoDB" id="9808013at2"/>
<dbReference type="GO" id="GO:0009446">
    <property type="term" value="P:putrescine biosynthetic process"/>
    <property type="evidence" value="ECO:0007669"/>
    <property type="project" value="InterPro"/>
</dbReference>
<evidence type="ECO:0000256" key="1">
    <source>
        <dbReference type="ARBA" id="ARBA00022801"/>
    </source>
</evidence>
<protein>
    <submittedName>
        <fullName evidence="2">Agmatine deiminase</fullName>
    </submittedName>
</protein>
<dbReference type="PANTHER" id="PTHR31377:SF0">
    <property type="entry name" value="AGMATINE DEIMINASE-RELATED"/>
    <property type="match status" value="1"/>
</dbReference>
<evidence type="ECO:0000313" key="3">
    <source>
        <dbReference type="Proteomes" id="UP000285310"/>
    </source>
</evidence>
<dbReference type="Proteomes" id="UP000285310">
    <property type="component" value="Unassembled WGS sequence"/>
</dbReference>
<proteinExistence type="predicted"/>
<dbReference type="SUPFAM" id="SSF55909">
    <property type="entry name" value="Pentein"/>
    <property type="match status" value="1"/>
</dbReference>
<dbReference type="PANTHER" id="PTHR31377">
    <property type="entry name" value="AGMATINE DEIMINASE-RELATED"/>
    <property type="match status" value="1"/>
</dbReference>
<dbReference type="InterPro" id="IPR007466">
    <property type="entry name" value="Peptidyl-Arg-deiminase_porph"/>
</dbReference>
<evidence type="ECO:0000313" key="2">
    <source>
        <dbReference type="EMBL" id="ROO32755.1"/>
    </source>
</evidence>
<dbReference type="GO" id="GO:0004668">
    <property type="term" value="F:protein-arginine deiminase activity"/>
    <property type="evidence" value="ECO:0007669"/>
    <property type="project" value="InterPro"/>
</dbReference>
<organism evidence="2 3">
    <name type="scientific">Salinisphaera japonica YTM-1</name>
    <dbReference type="NCBI Taxonomy" id="1209778"/>
    <lineage>
        <taxon>Bacteria</taxon>
        <taxon>Pseudomonadati</taxon>
        <taxon>Pseudomonadota</taxon>
        <taxon>Gammaproteobacteria</taxon>
        <taxon>Salinisphaerales</taxon>
        <taxon>Salinisphaeraceae</taxon>
        <taxon>Salinisphaera</taxon>
    </lineage>
</organism>
<reference evidence="2 3" key="1">
    <citation type="submission" date="2013-10" db="EMBL/GenBank/DDBJ databases">
        <title>Salinisphaera japonica YTM-1 Genome Sequencing.</title>
        <authorList>
            <person name="Lai Q."/>
            <person name="Li C."/>
            <person name="Shao Z."/>
        </authorList>
    </citation>
    <scope>NUCLEOTIDE SEQUENCE [LARGE SCALE GENOMIC DNA]</scope>
    <source>
        <strain evidence="2 3">YTM-1</strain>
    </source>
</reference>
<name>A0A423Q2D4_9GAMM</name>
<dbReference type="AlphaFoldDB" id="A0A423Q2D4"/>
<gene>
    <name evidence="2" type="ORF">SAJA_00475</name>
</gene>
<dbReference type="EMBL" id="AYKG01000001">
    <property type="protein sequence ID" value="ROO32755.1"/>
    <property type="molecule type" value="Genomic_DNA"/>
</dbReference>
<keyword evidence="1" id="KW-0378">Hydrolase</keyword>
<keyword evidence="3" id="KW-1185">Reference proteome</keyword>
<comment type="caution">
    <text evidence="2">The sequence shown here is derived from an EMBL/GenBank/DDBJ whole genome shotgun (WGS) entry which is preliminary data.</text>
</comment>
<dbReference type="InParanoid" id="A0A423Q2D4"/>
<accession>A0A423Q2D4</accession>
<dbReference type="Gene3D" id="3.75.10.10">
    <property type="entry name" value="L-arginine/glycine Amidinotransferase, Chain A"/>
    <property type="match status" value="1"/>
</dbReference>
<sequence>MSTPFWPAEWAPQAAMLMVWPRRDGDWGNGLVDARNTLQAAINALVARQPVILVAPDPDARYDIGQRQSDGRLAHDGLCVAEVAADDIWARDTGPITVIVDGQRRFLDFRFDGWGGKFSARADDALCAQLHAGGWLGADPLDRLDIVLEGGSVESNGAGTVLTTTRCLLAGKRNADLDQATLEDRLRDTLGAHTVHWLAHGDLLGDDTDGHIDTLVRFVDETTLVYQACDDETDAHYEELAELARALSVLTPAEGGTYRRVALPLPAPQYDPDDGHRLPAGYANFLIANGCILMPVFADPADDIAAARLADCFPDRRLIRIDSRALIRQHGGLHCAAMQIPALPI</sequence>
<dbReference type="RefSeq" id="WP_123656686.1">
    <property type="nucleotide sequence ID" value="NZ_AYKG01000001.1"/>
</dbReference>
<dbReference type="Pfam" id="PF04371">
    <property type="entry name" value="PAD_porph"/>
    <property type="match status" value="1"/>
</dbReference>
<dbReference type="GO" id="GO:0047632">
    <property type="term" value="F:agmatine deiminase activity"/>
    <property type="evidence" value="ECO:0007669"/>
    <property type="project" value="TreeGrafter"/>
</dbReference>